<proteinExistence type="predicted"/>
<dbReference type="PANTHER" id="PTHR43048">
    <property type="entry name" value="METHYLMALONYL-COA EPIMERASE"/>
    <property type="match status" value="1"/>
</dbReference>
<evidence type="ECO:0000313" key="3">
    <source>
        <dbReference type="EMBL" id="WTP53361.1"/>
    </source>
</evidence>
<gene>
    <name evidence="3" type="ORF">OG288_36630</name>
</gene>
<keyword evidence="1" id="KW-0479">Metal-binding</keyword>
<dbReference type="PROSITE" id="PS51819">
    <property type="entry name" value="VOC"/>
    <property type="match status" value="1"/>
</dbReference>
<evidence type="ECO:0000313" key="4">
    <source>
        <dbReference type="Proteomes" id="UP001432166"/>
    </source>
</evidence>
<accession>A0ABZ1JNY7</accession>
<dbReference type="SUPFAM" id="SSF54593">
    <property type="entry name" value="Glyoxalase/Bleomycin resistance protein/Dihydroxybiphenyl dioxygenase"/>
    <property type="match status" value="1"/>
</dbReference>
<keyword evidence="4" id="KW-1185">Reference proteome</keyword>
<reference evidence="3" key="1">
    <citation type="submission" date="2022-10" db="EMBL/GenBank/DDBJ databases">
        <title>The complete genomes of actinobacterial strains from the NBC collection.</title>
        <authorList>
            <person name="Joergensen T.S."/>
            <person name="Alvarez Arevalo M."/>
            <person name="Sterndorff E.B."/>
            <person name="Faurdal D."/>
            <person name="Vuksanovic O."/>
            <person name="Mourched A.-S."/>
            <person name="Charusanti P."/>
            <person name="Shaw S."/>
            <person name="Blin K."/>
            <person name="Weber T."/>
        </authorList>
    </citation>
    <scope>NUCLEOTIDE SEQUENCE</scope>
    <source>
        <strain evidence="3">NBC_00189</strain>
    </source>
</reference>
<protein>
    <submittedName>
        <fullName evidence="3">VOC family protein</fullName>
    </submittedName>
</protein>
<dbReference type="InterPro" id="IPR037523">
    <property type="entry name" value="VOC_core"/>
</dbReference>
<dbReference type="Proteomes" id="UP001432166">
    <property type="component" value="Chromosome"/>
</dbReference>
<dbReference type="Gene3D" id="3.10.180.10">
    <property type="entry name" value="2,3-Dihydroxybiphenyl 1,2-Dioxygenase, domain 1"/>
    <property type="match status" value="1"/>
</dbReference>
<dbReference type="Pfam" id="PF13669">
    <property type="entry name" value="Glyoxalase_4"/>
    <property type="match status" value="1"/>
</dbReference>
<dbReference type="PANTHER" id="PTHR43048:SF3">
    <property type="entry name" value="METHYLMALONYL-COA EPIMERASE, MITOCHONDRIAL"/>
    <property type="match status" value="1"/>
</dbReference>
<organism evidence="3 4">
    <name type="scientific">Streptomyces tauricus</name>
    <dbReference type="NCBI Taxonomy" id="68274"/>
    <lineage>
        <taxon>Bacteria</taxon>
        <taxon>Bacillati</taxon>
        <taxon>Actinomycetota</taxon>
        <taxon>Actinomycetes</taxon>
        <taxon>Kitasatosporales</taxon>
        <taxon>Streptomycetaceae</taxon>
        <taxon>Streptomyces</taxon>
        <taxon>Streptomyces aurantiacus group</taxon>
    </lineage>
</organism>
<name>A0ABZ1JNY7_9ACTN</name>
<feature type="domain" description="VOC" evidence="2">
    <location>
        <begin position="23"/>
        <end position="153"/>
    </location>
</feature>
<evidence type="ECO:0000256" key="1">
    <source>
        <dbReference type="ARBA" id="ARBA00022723"/>
    </source>
</evidence>
<dbReference type="InterPro" id="IPR051785">
    <property type="entry name" value="MMCE/EMCE_epimerase"/>
</dbReference>
<evidence type="ECO:0000259" key="2">
    <source>
        <dbReference type="PROSITE" id="PS51819"/>
    </source>
</evidence>
<dbReference type="InterPro" id="IPR029068">
    <property type="entry name" value="Glyas_Bleomycin-R_OHBP_Dase"/>
</dbReference>
<dbReference type="EMBL" id="CP108133">
    <property type="protein sequence ID" value="WTP53361.1"/>
    <property type="molecule type" value="Genomic_DNA"/>
</dbReference>
<dbReference type="RefSeq" id="WP_328939152.1">
    <property type="nucleotide sequence ID" value="NZ_CP108133.1"/>
</dbReference>
<sequence>MFTTPEVPLHLDRAKGFALLSNTVHGINIAVGDLERWTRHYEQVMGVVSTPVAEEGFAFPGMRGSSFNLSGFMLNLITSDDPTTSVGRFLARNGDGFFLLSLAVDDIDIAGRHLRTQGVEPLLETAVRGAGHLPVNFVHPKAMAGVQIELIEVPR</sequence>